<comment type="caution">
    <text evidence="3">The sequence shown here is derived from an EMBL/GenBank/DDBJ whole genome shotgun (WGS) entry which is preliminary data.</text>
</comment>
<proteinExistence type="predicted"/>
<accession>A0AAE3QKI2</accession>
<protein>
    <submittedName>
        <fullName evidence="3">Tn3 family transposase</fullName>
    </submittedName>
</protein>
<feature type="domain" description="Tn3 transposase DDE" evidence="2">
    <location>
        <begin position="3"/>
        <end position="55"/>
    </location>
</feature>
<dbReference type="Proteomes" id="UP001161580">
    <property type="component" value="Unassembled WGS sequence"/>
</dbReference>
<dbReference type="AlphaFoldDB" id="A0AAE3QKI2"/>
<evidence type="ECO:0000259" key="2">
    <source>
        <dbReference type="Pfam" id="PF01526"/>
    </source>
</evidence>
<feature type="compositionally biased region" description="Basic and acidic residues" evidence="1">
    <location>
        <begin position="33"/>
        <end position="43"/>
    </location>
</feature>
<organism evidence="3 4">
    <name type="scientific">Ferirhizobium litorale</name>
    <dbReference type="NCBI Taxonomy" id="2927786"/>
    <lineage>
        <taxon>Bacteria</taxon>
        <taxon>Pseudomonadati</taxon>
        <taxon>Pseudomonadota</taxon>
        <taxon>Alphaproteobacteria</taxon>
        <taxon>Hyphomicrobiales</taxon>
        <taxon>Rhizobiaceae</taxon>
        <taxon>Ferirhizobium</taxon>
    </lineage>
</organism>
<dbReference type="InterPro" id="IPR002513">
    <property type="entry name" value="Tn3_Tnp_DDE_dom"/>
</dbReference>
<evidence type="ECO:0000313" key="3">
    <source>
        <dbReference type="EMBL" id="MDI7924859.1"/>
    </source>
</evidence>
<dbReference type="EMBL" id="JALDYZ010000019">
    <property type="protein sequence ID" value="MDI7924859.1"/>
    <property type="molecule type" value="Genomic_DNA"/>
</dbReference>
<sequence>MSASITDANTLHPHSRLWGNGTTSSSDGQFFRASDRAAKRGDISSHYGSEPGSKIL</sequence>
<dbReference type="GO" id="GO:0004803">
    <property type="term" value="F:transposase activity"/>
    <property type="evidence" value="ECO:0007669"/>
    <property type="project" value="InterPro"/>
</dbReference>
<feature type="region of interest" description="Disordered" evidence="1">
    <location>
        <begin position="1"/>
        <end position="56"/>
    </location>
</feature>
<name>A0AAE3QKI2_9HYPH</name>
<dbReference type="GO" id="GO:0006313">
    <property type="term" value="P:DNA transposition"/>
    <property type="evidence" value="ECO:0007669"/>
    <property type="project" value="InterPro"/>
</dbReference>
<dbReference type="Pfam" id="PF01526">
    <property type="entry name" value="DDE_Tnp_Tn3"/>
    <property type="match status" value="1"/>
</dbReference>
<keyword evidence="4" id="KW-1185">Reference proteome</keyword>
<reference evidence="3" key="1">
    <citation type="submission" date="2022-03" db="EMBL/GenBank/DDBJ databases">
        <title>Fererhizobium litorale gen. nov., sp. nov., isolated from sandy sediments of the Sea of Japan seashore.</title>
        <authorList>
            <person name="Romanenko L."/>
            <person name="Kurilenko V."/>
            <person name="Otstavnykh N."/>
            <person name="Svetashev V."/>
            <person name="Tekutyeva L."/>
            <person name="Isaeva M."/>
            <person name="Mikhailov V."/>
        </authorList>
    </citation>
    <scope>NUCLEOTIDE SEQUENCE</scope>
    <source>
        <strain evidence="3">KMM 9576</strain>
    </source>
</reference>
<evidence type="ECO:0000313" key="4">
    <source>
        <dbReference type="Proteomes" id="UP001161580"/>
    </source>
</evidence>
<evidence type="ECO:0000256" key="1">
    <source>
        <dbReference type="SAM" id="MobiDB-lite"/>
    </source>
</evidence>
<gene>
    <name evidence="3" type="ORF">MRS75_22630</name>
</gene>